<proteinExistence type="predicted"/>
<feature type="compositionally biased region" description="Polar residues" evidence="1">
    <location>
        <begin position="59"/>
        <end position="71"/>
    </location>
</feature>
<evidence type="ECO:0000313" key="3">
    <source>
        <dbReference type="EMBL" id="KAJ8980352.1"/>
    </source>
</evidence>
<feature type="region of interest" description="Disordered" evidence="1">
    <location>
        <begin position="1"/>
        <end position="20"/>
    </location>
</feature>
<dbReference type="PANTHER" id="PTHR45762">
    <property type="entry name" value="ZINC FINGER RNA-BINDING PROTEIN"/>
    <property type="match status" value="1"/>
</dbReference>
<protein>
    <recommendedName>
        <fullName evidence="2">DZF domain-containing protein</fullName>
    </recommendedName>
</protein>
<feature type="domain" description="DZF" evidence="2">
    <location>
        <begin position="1"/>
        <end position="186"/>
    </location>
</feature>
<keyword evidence="4" id="KW-1185">Reference proteome</keyword>
<gene>
    <name evidence="3" type="ORF">NQ317_019239</name>
</gene>
<reference evidence="3" key="1">
    <citation type="journal article" date="2023" name="Insect Mol. Biol.">
        <title>Genome sequencing provides insights into the evolution of gene families encoding plant cell wall-degrading enzymes in longhorned beetles.</title>
        <authorList>
            <person name="Shin N.R."/>
            <person name="Okamura Y."/>
            <person name="Kirsch R."/>
            <person name="Pauchet Y."/>
        </authorList>
    </citation>
    <scope>NUCLEOTIDE SEQUENCE</scope>
    <source>
        <strain evidence="3">MMC_N1</strain>
    </source>
</reference>
<dbReference type="PROSITE" id="PS51703">
    <property type="entry name" value="DZF"/>
    <property type="match status" value="1"/>
</dbReference>
<evidence type="ECO:0000259" key="2">
    <source>
        <dbReference type="PROSITE" id="PS51703"/>
    </source>
</evidence>
<dbReference type="Proteomes" id="UP001162164">
    <property type="component" value="Unassembled WGS sequence"/>
</dbReference>
<organism evidence="3 4">
    <name type="scientific">Molorchus minor</name>
    <dbReference type="NCBI Taxonomy" id="1323400"/>
    <lineage>
        <taxon>Eukaryota</taxon>
        <taxon>Metazoa</taxon>
        <taxon>Ecdysozoa</taxon>
        <taxon>Arthropoda</taxon>
        <taxon>Hexapoda</taxon>
        <taxon>Insecta</taxon>
        <taxon>Pterygota</taxon>
        <taxon>Neoptera</taxon>
        <taxon>Endopterygota</taxon>
        <taxon>Coleoptera</taxon>
        <taxon>Polyphaga</taxon>
        <taxon>Cucujiformia</taxon>
        <taxon>Chrysomeloidea</taxon>
        <taxon>Cerambycidae</taxon>
        <taxon>Lamiinae</taxon>
        <taxon>Monochamini</taxon>
        <taxon>Molorchus</taxon>
    </lineage>
</organism>
<dbReference type="InterPro" id="IPR049401">
    <property type="entry name" value="DZF_dom_N"/>
</dbReference>
<sequence>MPRRTESSDDRHVMARHSEIYPKEEELQAIQRIVSHTERALKNVSDQLAEAKPKDGQPVTGQGKSESSTAGKTDAEKTFSFQQDRDANRILKGVMRVGHLAKGLLLHGDTNVELVVLCADKPTLSLLKKVVELLPGALKQVASDNTYTVTINAAEAGLIVAGDGLTVLVQFTSPVMREQGNKVECK</sequence>
<dbReference type="InterPro" id="IPR043519">
    <property type="entry name" value="NT_sf"/>
</dbReference>
<dbReference type="PANTHER" id="PTHR45762:SF3">
    <property type="entry name" value="ZINC-FINGER PROTEIN AT 72D, ISOFORM B"/>
    <property type="match status" value="1"/>
</dbReference>
<feature type="region of interest" description="Disordered" evidence="1">
    <location>
        <begin position="44"/>
        <end position="77"/>
    </location>
</feature>
<evidence type="ECO:0000313" key="4">
    <source>
        <dbReference type="Proteomes" id="UP001162164"/>
    </source>
</evidence>
<dbReference type="InterPro" id="IPR006561">
    <property type="entry name" value="DZF_dom"/>
</dbReference>
<accession>A0ABQ9JR18</accession>
<dbReference type="Gene3D" id="3.30.460.10">
    <property type="entry name" value="Beta Polymerase, domain 2"/>
    <property type="match status" value="1"/>
</dbReference>
<evidence type="ECO:0000256" key="1">
    <source>
        <dbReference type="SAM" id="MobiDB-lite"/>
    </source>
</evidence>
<name>A0ABQ9JR18_9CUCU</name>
<dbReference type="Pfam" id="PF07528">
    <property type="entry name" value="DZF_N"/>
    <property type="match status" value="1"/>
</dbReference>
<comment type="caution">
    <text evidence="3">The sequence shown here is derived from an EMBL/GenBank/DDBJ whole genome shotgun (WGS) entry which is preliminary data.</text>
</comment>
<dbReference type="EMBL" id="JAPWTJ010000265">
    <property type="protein sequence ID" value="KAJ8980352.1"/>
    <property type="molecule type" value="Genomic_DNA"/>
</dbReference>